<dbReference type="AlphaFoldDB" id="A0A9P3Q5G5"/>
<feature type="chain" id="PRO_5040490241" description="Mannan-binding protein" evidence="1">
    <location>
        <begin position="32"/>
        <end position="274"/>
    </location>
</feature>
<evidence type="ECO:0008006" key="5">
    <source>
        <dbReference type="Google" id="ProtNLM"/>
    </source>
</evidence>
<proteinExistence type="predicted"/>
<dbReference type="EMBL" id="BRZI01000024">
    <property type="protein sequence ID" value="GLD31356.1"/>
    <property type="molecule type" value="Genomic_DNA"/>
</dbReference>
<reference evidence="3" key="1">
    <citation type="submission" date="2022-08" db="EMBL/GenBank/DDBJ databases">
        <title>Mycobacterium kiyosense sp. nov., scotochromogenic slow-glowing species isolated from respiratory specimens.</title>
        <authorList>
            <person name="Fukano H."/>
            <person name="Kazumi Y."/>
            <person name="Sakagami N."/>
            <person name="Ato M."/>
            <person name="Mitarai S."/>
            <person name="Hoshino Y."/>
        </authorList>
    </citation>
    <scope>NUCLEOTIDE SEQUENCE</scope>
    <source>
        <strain evidence="3">1413</strain>
        <strain evidence="2">SRL2020-028</strain>
    </source>
</reference>
<evidence type="ECO:0000313" key="2">
    <source>
        <dbReference type="EMBL" id="GLB82152.1"/>
    </source>
</evidence>
<feature type="signal peptide" evidence="1">
    <location>
        <begin position="1"/>
        <end position="31"/>
    </location>
</feature>
<gene>
    <name evidence="3" type="ORF">Mkiyose1413_32390</name>
    <name evidence="2" type="ORF">SRL2020028_14080</name>
</gene>
<keyword evidence="4" id="KW-1185">Reference proteome</keyword>
<evidence type="ECO:0000313" key="3">
    <source>
        <dbReference type="EMBL" id="GLD31356.1"/>
    </source>
</evidence>
<evidence type="ECO:0000256" key="1">
    <source>
        <dbReference type="SAM" id="SignalP"/>
    </source>
</evidence>
<dbReference type="Proteomes" id="UP001064782">
    <property type="component" value="Unassembled WGS sequence"/>
</dbReference>
<protein>
    <recommendedName>
        <fullName evidence="5">Mannan-binding protein</fullName>
    </recommendedName>
</protein>
<evidence type="ECO:0000313" key="4">
    <source>
        <dbReference type="Proteomes" id="UP001064782"/>
    </source>
</evidence>
<dbReference type="Proteomes" id="UP001165663">
    <property type="component" value="Unassembled WGS sequence"/>
</dbReference>
<organism evidence="3 4">
    <name type="scientific">Mycobacterium kiyosense</name>
    <dbReference type="NCBI Taxonomy" id="2871094"/>
    <lineage>
        <taxon>Bacteria</taxon>
        <taxon>Bacillati</taxon>
        <taxon>Actinomycetota</taxon>
        <taxon>Actinomycetes</taxon>
        <taxon>Mycobacteriales</taxon>
        <taxon>Mycobacteriaceae</taxon>
        <taxon>Mycobacterium</taxon>
    </lineage>
</organism>
<sequence>MSGMKLVMAGLGALAAVASVATLVTAPAATAAADQFCSELAATWDGARCTTVVTSQLKAERLISFDLPEPMLDNPTSGPAVRGFYHKLMDGWRHSGAEAPRDSRASADYQLYAGPGAVQSLIVHEVLEPFGLQANNAYRSFVFDMAQGRRLMIADLFKPGVDPLSAIPPATEAILPGALDAAAPPHPPNNYPFTVAEWTPGPNGLGFTGGYQAFALTPDSLILYMPDAPMQQGNPRPGRSSTLNPAWSMDGGTVTIQVPLSALAGSLRPEFGGA</sequence>
<accession>A0A9P3Q5G5</accession>
<dbReference type="EMBL" id="BRXE01000009">
    <property type="protein sequence ID" value="GLB82152.1"/>
    <property type="molecule type" value="Genomic_DNA"/>
</dbReference>
<name>A0A9P3Q5G5_9MYCO</name>
<comment type="caution">
    <text evidence="3">The sequence shown here is derived from an EMBL/GenBank/DDBJ whole genome shotgun (WGS) entry which is preliminary data.</text>
</comment>
<keyword evidence="1" id="KW-0732">Signal</keyword>